<gene>
    <name evidence="1" type="ORF">TSUD_178360</name>
</gene>
<accession>A0A2Z6MM26</accession>
<sequence length="120" mass="13056">MASRFSQSTVVTVPNHHDGSTVTAFPLSPSAAAAIYNDGDFTSVPHHHDSEFAAESSSGTTATTMVYLPQTSFFKRLHHGAFELELPAGPSDSDLVSKWRPKDKLFKESCSAFSFFCILI</sequence>
<name>A0A2Z6MM26_TRISU</name>
<evidence type="ECO:0000313" key="1">
    <source>
        <dbReference type="EMBL" id="GAU17206.1"/>
    </source>
</evidence>
<reference evidence="2" key="1">
    <citation type="journal article" date="2017" name="Front. Plant Sci.">
        <title>Climate Clever Clovers: New Paradigm to Reduce the Environmental Footprint of Ruminants by Breeding Low Methanogenic Forages Utilizing Haplotype Variation.</title>
        <authorList>
            <person name="Kaur P."/>
            <person name="Appels R."/>
            <person name="Bayer P.E."/>
            <person name="Keeble-Gagnere G."/>
            <person name="Wang J."/>
            <person name="Hirakawa H."/>
            <person name="Shirasawa K."/>
            <person name="Vercoe P."/>
            <person name="Stefanova K."/>
            <person name="Durmic Z."/>
            <person name="Nichols P."/>
            <person name="Revell C."/>
            <person name="Isobe S.N."/>
            <person name="Edwards D."/>
            <person name="Erskine W."/>
        </authorList>
    </citation>
    <scope>NUCLEOTIDE SEQUENCE [LARGE SCALE GENOMIC DNA]</scope>
    <source>
        <strain evidence="2">cv. Daliak</strain>
    </source>
</reference>
<dbReference type="OrthoDB" id="1750756at2759"/>
<keyword evidence="2" id="KW-1185">Reference proteome</keyword>
<dbReference type="Proteomes" id="UP000242715">
    <property type="component" value="Unassembled WGS sequence"/>
</dbReference>
<organism evidence="1 2">
    <name type="scientific">Trifolium subterraneum</name>
    <name type="common">Subterranean clover</name>
    <dbReference type="NCBI Taxonomy" id="3900"/>
    <lineage>
        <taxon>Eukaryota</taxon>
        <taxon>Viridiplantae</taxon>
        <taxon>Streptophyta</taxon>
        <taxon>Embryophyta</taxon>
        <taxon>Tracheophyta</taxon>
        <taxon>Spermatophyta</taxon>
        <taxon>Magnoliopsida</taxon>
        <taxon>eudicotyledons</taxon>
        <taxon>Gunneridae</taxon>
        <taxon>Pentapetalae</taxon>
        <taxon>rosids</taxon>
        <taxon>fabids</taxon>
        <taxon>Fabales</taxon>
        <taxon>Fabaceae</taxon>
        <taxon>Papilionoideae</taxon>
        <taxon>50 kb inversion clade</taxon>
        <taxon>NPAAA clade</taxon>
        <taxon>Hologalegina</taxon>
        <taxon>IRL clade</taxon>
        <taxon>Trifolieae</taxon>
        <taxon>Trifolium</taxon>
    </lineage>
</organism>
<protein>
    <submittedName>
        <fullName evidence="1">Uncharacterized protein</fullName>
    </submittedName>
</protein>
<proteinExistence type="predicted"/>
<dbReference type="AlphaFoldDB" id="A0A2Z6MM26"/>
<dbReference type="EMBL" id="DF973167">
    <property type="protein sequence ID" value="GAU17206.1"/>
    <property type="molecule type" value="Genomic_DNA"/>
</dbReference>
<evidence type="ECO:0000313" key="2">
    <source>
        <dbReference type="Proteomes" id="UP000242715"/>
    </source>
</evidence>